<reference evidence="2" key="1">
    <citation type="submission" date="2024-05" db="EMBL/GenBank/DDBJ databases">
        <authorList>
            <person name="Yang L."/>
            <person name="Pan L."/>
        </authorList>
    </citation>
    <scope>NUCLEOTIDE SEQUENCE</scope>
    <source>
        <strain evidence="2">FCG-7</strain>
    </source>
</reference>
<evidence type="ECO:0000313" key="2">
    <source>
        <dbReference type="EMBL" id="XBL99195.1"/>
    </source>
</evidence>
<dbReference type="Pfam" id="PF11191">
    <property type="entry name" value="DUF2782"/>
    <property type="match status" value="1"/>
</dbReference>
<name>A0AAU7F4X3_9NEIS</name>
<dbReference type="RefSeq" id="WP_348943629.1">
    <property type="nucleotide sequence ID" value="NZ_CP157355.1"/>
</dbReference>
<dbReference type="KEGG" id="cmav:ABHF33_08885"/>
<feature type="signal peptide" evidence="1">
    <location>
        <begin position="1"/>
        <end position="24"/>
    </location>
</feature>
<accession>A0AAU7F4X3</accession>
<dbReference type="Gene3D" id="2.20.130.30">
    <property type="entry name" value="Protein of unknown function DUF2782"/>
    <property type="match status" value="1"/>
</dbReference>
<dbReference type="EMBL" id="CP157355">
    <property type="protein sequence ID" value="XBL99195.1"/>
    <property type="molecule type" value="Genomic_DNA"/>
</dbReference>
<dbReference type="AlphaFoldDB" id="A0AAU7F4X3"/>
<dbReference type="InterPro" id="IPR021357">
    <property type="entry name" value="DUF2782"/>
</dbReference>
<proteinExistence type="predicted"/>
<evidence type="ECO:0000256" key="1">
    <source>
        <dbReference type="SAM" id="SignalP"/>
    </source>
</evidence>
<gene>
    <name evidence="2" type="ORF">ABHF33_08885</name>
</gene>
<protein>
    <submittedName>
        <fullName evidence="2">DUF2782 domain-containing protein</fullName>
    </submittedName>
</protein>
<feature type="chain" id="PRO_5043436778" evidence="1">
    <location>
        <begin position="25"/>
        <end position="111"/>
    </location>
</feature>
<sequence>MRSGIMRNVLIAVLLGALAAPTFAEVVADQPPPMPTEDTPTEVESGPEVRIIEKDDATFAEYRLRGKLYQVKVTPKVGKPYYLIDPTGKGEFMRRDMTDNIAVPTWVLLEF</sequence>
<keyword evidence="1" id="KW-0732">Signal</keyword>
<organism evidence="2">
    <name type="scientific">Chitinibacter mangrovi</name>
    <dbReference type="NCBI Taxonomy" id="3153927"/>
    <lineage>
        <taxon>Bacteria</taxon>
        <taxon>Pseudomonadati</taxon>
        <taxon>Pseudomonadota</taxon>
        <taxon>Betaproteobacteria</taxon>
        <taxon>Neisseriales</taxon>
        <taxon>Chitinibacteraceae</taxon>
        <taxon>Chitinibacter</taxon>
    </lineage>
</organism>